<proteinExistence type="predicted"/>
<organism evidence="2 3">
    <name type="scientific">Haematococcus lacustris</name>
    <name type="common">Green alga</name>
    <name type="synonym">Haematococcus pluvialis</name>
    <dbReference type="NCBI Taxonomy" id="44745"/>
    <lineage>
        <taxon>Eukaryota</taxon>
        <taxon>Viridiplantae</taxon>
        <taxon>Chlorophyta</taxon>
        <taxon>core chlorophytes</taxon>
        <taxon>Chlorophyceae</taxon>
        <taxon>CS clade</taxon>
        <taxon>Chlamydomonadales</taxon>
        <taxon>Haematococcaceae</taxon>
        <taxon>Haematococcus</taxon>
    </lineage>
</organism>
<reference evidence="2 3" key="1">
    <citation type="submission" date="2020-02" db="EMBL/GenBank/DDBJ databases">
        <title>Draft genome sequence of Haematococcus lacustris strain NIES-144.</title>
        <authorList>
            <person name="Morimoto D."/>
            <person name="Nakagawa S."/>
            <person name="Yoshida T."/>
            <person name="Sawayama S."/>
        </authorList>
    </citation>
    <scope>NUCLEOTIDE SEQUENCE [LARGE SCALE GENOMIC DNA]</scope>
    <source>
        <strain evidence="2 3">NIES-144</strain>
    </source>
</reference>
<sequence>MGRALRCLPALTASYQKHYQLPIERSLMMAAAAKAAKPLGPQAMVLAASAAAEAKTNPAAACTPGSTMPVEPPADSATPAGQHDSNQLQSQGQGEADMHALPPGAKQAEANRSGPPLASCPADEVRPVCLPSIINQPPARRQVHCGEDCEVWGLESISHVCPSPPGETCSSLQYDEALRSGAAVIAIAPLRMLPWRA</sequence>
<comment type="caution">
    <text evidence="2">The sequence shown here is derived from an EMBL/GenBank/DDBJ whole genome shotgun (WGS) entry which is preliminary data.</text>
</comment>
<keyword evidence="3" id="KW-1185">Reference proteome</keyword>
<feature type="region of interest" description="Disordered" evidence="1">
    <location>
        <begin position="59"/>
        <end position="118"/>
    </location>
</feature>
<evidence type="ECO:0000313" key="3">
    <source>
        <dbReference type="Proteomes" id="UP000485058"/>
    </source>
</evidence>
<feature type="compositionally biased region" description="Polar residues" evidence="1">
    <location>
        <begin position="83"/>
        <end position="93"/>
    </location>
</feature>
<evidence type="ECO:0000256" key="1">
    <source>
        <dbReference type="SAM" id="MobiDB-lite"/>
    </source>
</evidence>
<gene>
    <name evidence="2" type="ORF">HaLaN_13972</name>
</gene>
<dbReference type="AlphaFoldDB" id="A0A699ZEN9"/>
<evidence type="ECO:0000313" key="2">
    <source>
        <dbReference type="EMBL" id="GFH17354.1"/>
    </source>
</evidence>
<dbReference type="EMBL" id="BLLF01001135">
    <property type="protein sequence ID" value="GFH17354.1"/>
    <property type="molecule type" value="Genomic_DNA"/>
</dbReference>
<name>A0A699ZEN9_HAELA</name>
<dbReference type="Proteomes" id="UP000485058">
    <property type="component" value="Unassembled WGS sequence"/>
</dbReference>
<accession>A0A699ZEN9</accession>
<protein>
    <submittedName>
        <fullName evidence="2">Uncharacterized protein</fullName>
    </submittedName>
</protein>